<keyword evidence="4" id="KW-1133">Transmembrane helix</keyword>
<sequence>MKNQSEVVVITGASSGIGQATAEAFARTGAKLVIAARNAAALQAVAKTCRGLGADVLVVPTDVTNADQVKALAEAALSFGAIDVWVSNVGVGAVGKFQDTPIEAHEQVIRANLIGHMNDAHAILPIFLKQDRGIFINMISLGGFAAAPYATAYSASKFGLKGFSEALRGELAEYPNIHICDIYPAFIDTPGISHGANYTGRQLSAPPPVYDARKVADAVVRVARRPKATTTVGVTADLIRFGHFFAPTLSARFMNWFITTYFKQADPTPVTDGNLYASSSRPGGIDGGLRSGKQRLALGAVAATAAVAIGLIALANTYGRNSRRGRWR</sequence>
<gene>
    <name evidence="5" type="ORF">G8E10_23065</name>
</gene>
<dbReference type="InterPro" id="IPR020904">
    <property type="entry name" value="Sc_DH/Rdtase_CS"/>
</dbReference>
<dbReference type="InterPro" id="IPR002347">
    <property type="entry name" value="SDR_fam"/>
</dbReference>
<dbReference type="InterPro" id="IPR036291">
    <property type="entry name" value="NAD(P)-bd_dom_sf"/>
</dbReference>
<dbReference type="PROSITE" id="PS00061">
    <property type="entry name" value="ADH_SHORT"/>
    <property type="match status" value="1"/>
</dbReference>
<organism evidence="5 6">
    <name type="scientific">Ferranicluibacter rubi</name>
    <dbReference type="NCBI Taxonomy" id="2715133"/>
    <lineage>
        <taxon>Bacteria</taxon>
        <taxon>Pseudomonadati</taxon>
        <taxon>Pseudomonadota</taxon>
        <taxon>Alphaproteobacteria</taxon>
        <taxon>Hyphomicrobiales</taxon>
        <taxon>Rhizobiaceae</taxon>
        <taxon>Ferranicluibacter</taxon>
    </lineage>
</organism>
<keyword evidence="2" id="KW-0560">Oxidoreductase</keyword>
<dbReference type="Proteomes" id="UP001155840">
    <property type="component" value="Unassembled WGS sequence"/>
</dbReference>
<evidence type="ECO:0000256" key="2">
    <source>
        <dbReference type="ARBA" id="ARBA00023002"/>
    </source>
</evidence>
<dbReference type="PRINTS" id="PR00081">
    <property type="entry name" value="GDHRDH"/>
</dbReference>
<evidence type="ECO:0000256" key="4">
    <source>
        <dbReference type="SAM" id="Phobius"/>
    </source>
</evidence>
<dbReference type="RefSeq" id="WP_167130827.1">
    <property type="nucleotide sequence ID" value="NZ_JAANCM010000016.1"/>
</dbReference>
<dbReference type="EMBL" id="JAANCM010000016">
    <property type="protein sequence ID" value="NHT78588.1"/>
    <property type="molecule type" value="Genomic_DNA"/>
</dbReference>
<protein>
    <submittedName>
        <fullName evidence="5">SDR family oxidoreductase</fullName>
    </submittedName>
</protein>
<dbReference type="PANTHER" id="PTHR44196">
    <property type="entry name" value="DEHYDROGENASE/REDUCTASE SDR FAMILY MEMBER 7B"/>
    <property type="match status" value="1"/>
</dbReference>
<evidence type="ECO:0000256" key="1">
    <source>
        <dbReference type="ARBA" id="ARBA00006484"/>
    </source>
</evidence>
<evidence type="ECO:0000313" key="5">
    <source>
        <dbReference type="EMBL" id="NHT78588.1"/>
    </source>
</evidence>
<dbReference type="AlphaFoldDB" id="A0AA44CCX0"/>
<dbReference type="NCBIfam" id="NF004792">
    <property type="entry name" value="PRK06139.1"/>
    <property type="match status" value="1"/>
</dbReference>
<dbReference type="PANTHER" id="PTHR44196:SF1">
    <property type="entry name" value="DEHYDROGENASE_REDUCTASE SDR FAMILY MEMBER 7B"/>
    <property type="match status" value="1"/>
</dbReference>
<dbReference type="GO" id="GO:0016020">
    <property type="term" value="C:membrane"/>
    <property type="evidence" value="ECO:0007669"/>
    <property type="project" value="TreeGrafter"/>
</dbReference>
<accession>A0AA44CCX0</accession>
<keyword evidence="4" id="KW-0472">Membrane</keyword>
<evidence type="ECO:0000313" key="6">
    <source>
        <dbReference type="Proteomes" id="UP001155840"/>
    </source>
</evidence>
<dbReference type="SUPFAM" id="SSF51735">
    <property type="entry name" value="NAD(P)-binding Rossmann-fold domains"/>
    <property type="match status" value="1"/>
</dbReference>
<dbReference type="Pfam" id="PF00106">
    <property type="entry name" value="adh_short"/>
    <property type="match status" value="1"/>
</dbReference>
<keyword evidence="4" id="KW-0812">Transmembrane</keyword>
<dbReference type="GO" id="GO:0016491">
    <property type="term" value="F:oxidoreductase activity"/>
    <property type="evidence" value="ECO:0007669"/>
    <property type="project" value="UniProtKB-KW"/>
</dbReference>
<comment type="caution">
    <text evidence="5">The sequence shown here is derived from an EMBL/GenBank/DDBJ whole genome shotgun (WGS) entry which is preliminary data.</text>
</comment>
<dbReference type="PRINTS" id="PR00080">
    <property type="entry name" value="SDRFAMILY"/>
</dbReference>
<feature type="transmembrane region" description="Helical" evidence="4">
    <location>
        <begin position="296"/>
        <end position="318"/>
    </location>
</feature>
<comment type="similarity">
    <text evidence="1 3">Belongs to the short-chain dehydrogenases/reductases (SDR) family.</text>
</comment>
<keyword evidence="6" id="KW-1185">Reference proteome</keyword>
<proteinExistence type="inferred from homology"/>
<name>A0AA44CCX0_9HYPH</name>
<evidence type="ECO:0000256" key="3">
    <source>
        <dbReference type="RuleBase" id="RU000363"/>
    </source>
</evidence>
<dbReference type="Gene3D" id="3.40.50.720">
    <property type="entry name" value="NAD(P)-binding Rossmann-like Domain"/>
    <property type="match status" value="1"/>
</dbReference>
<reference evidence="5" key="1">
    <citation type="submission" date="2020-03" db="EMBL/GenBank/DDBJ databases">
        <title>Ferranicluibacter endophyticum gen. nov., sp. nov., a new genus isolated from Rubus ulmifolius Schott. stem.</title>
        <authorList>
            <person name="Roca-Couso R."/>
            <person name="Flores-Felix J.D."/>
            <person name="Igual J.M."/>
            <person name="Rivas R."/>
        </authorList>
    </citation>
    <scope>NUCLEOTIDE SEQUENCE</scope>
    <source>
        <strain evidence="5">CRRU44</strain>
    </source>
</reference>